<accession>A0ABV7YFC7</accession>
<keyword evidence="3" id="KW-1185">Reference proteome</keyword>
<evidence type="ECO:0000256" key="1">
    <source>
        <dbReference type="SAM" id="MobiDB-lite"/>
    </source>
</evidence>
<sequence length="117" mass="12795">MANTSTSAASSDDPDAGRQPPRWSDKITPAASTSSSSKLRSASRPRKSSTSNRLTNVCRPAEKQEVAREAIHLYLTDLVRAIEDREDELAIARYQLRKQLGEVAYVGLDEGAPPAWP</sequence>
<dbReference type="Proteomes" id="UP001595699">
    <property type="component" value="Unassembled WGS sequence"/>
</dbReference>
<proteinExistence type="predicted"/>
<name>A0ABV7YFC7_9ACTN</name>
<protein>
    <submittedName>
        <fullName evidence="2">Uncharacterized protein</fullName>
    </submittedName>
</protein>
<feature type="region of interest" description="Disordered" evidence="1">
    <location>
        <begin position="1"/>
        <end position="57"/>
    </location>
</feature>
<dbReference type="RefSeq" id="WP_205121812.1">
    <property type="nucleotide sequence ID" value="NZ_JAFBCM010000001.1"/>
</dbReference>
<dbReference type="EMBL" id="JBHRZH010000014">
    <property type="protein sequence ID" value="MFC3762360.1"/>
    <property type="molecule type" value="Genomic_DNA"/>
</dbReference>
<feature type="compositionally biased region" description="Low complexity" evidence="1">
    <location>
        <begin position="28"/>
        <end position="40"/>
    </location>
</feature>
<evidence type="ECO:0000313" key="3">
    <source>
        <dbReference type="Proteomes" id="UP001595699"/>
    </source>
</evidence>
<comment type="caution">
    <text evidence="2">The sequence shown here is derived from an EMBL/GenBank/DDBJ whole genome shotgun (WGS) entry which is preliminary data.</text>
</comment>
<reference evidence="3" key="1">
    <citation type="journal article" date="2019" name="Int. J. Syst. Evol. Microbiol.">
        <title>The Global Catalogue of Microorganisms (GCM) 10K type strain sequencing project: providing services to taxonomists for standard genome sequencing and annotation.</title>
        <authorList>
            <consortium name="The Broad Institute Genomics Platform"/>
            <consortium name="The Broad Institute Genome Sequencing Center for Infectious Disease"/>
            <person name="Wu L."/>
            <person name="Ma J."/>
        </authorList>
    </citation>
    <scope>NUCLEOTIDE SEQUENCE [LARGE SCALE GENOMIC DNA]</scope>
    <source>
        <strain evidence="3">CGMCC 4.7241</strain>
    </source>
</reference>
<gene>
    <name evidence="2" type="ORF">ACFOUW_16075</name>
</gene>
<organism evidence="2 3">
    <name type="scientific">Tenggerimyces flavus</name>
    <dbReference type="NCBI Taxonomy" id="1708749"/>
    <lineage>
        <taxon>Bacteria</taxon>
        <taxon>Bacillati</taxon>
        <taxon>Actinomycetota</taxon>
        <taxon>Actinomycetes</taxon>
        <taxon>Propionibacteriales</taxon>
        <taxon>Nocardioidaceae</taxon>
        <taxon>Tenggerimyces</taxon>
    </lineage>
</organism>
<evidence type="ECO:0000313" key="2">
    <source>
        <dbReference type="EMBL" id="MFC3762360.1"/>
    </source>
</evidence>